<keyword evidence="1" id="KW-1133">Transmembrane helix</keyword>
<dbReference type="GO" id="GO:0006629">
    <property type="term" value="P:lipid metabolic process"/>
    <property type="evidence" value="ECO:0007669"/>
    <property type="project" value="InterPro"/>
</dbReference>
<dbReference type="RefSeq" id="WP_188933385.1">
    <property type="nucleotide sequence ID" value="NZ_BMJC01000003.1"/>
</dbReference>
<sequence>MSLLHDQRLRTVRWRDLSRLTFTEKVIENGITLPWLIASLTLAWFHLYLLAAPCSFLFFLTGLRVVHNGFHHTLGVSKTATWFTLFLNSMLMMTAMHAVKYNHLRHHKYCLQEEDVEGNCARMKPLVAVLYGPIFIYRLHAVALRDGGKAIRQGIRIELAAMVLFALAAFFFRLRFLEYHILAMLTGELFSGFFAVWTVHHDCDEHVFARTLSPRWKNFFTYNMFYHLEHHLFPGVPTIKLPELSTRIREKLPDLQVKEVF</sequence>
<proteinExistence type="predicted"/>
<feature type="domain" description="Fatty acid desaturase" evidence="2">
    <location>
        <begin position="45"/>
        <end position="255"/>
    </location>
</feature>
<name>A0A8J2UED7_9BACT</name>
<evidence type="ECO:0000313" key="3">
    <source>
        <dbReference type="EMBL" id="GGB06062.1"/>
    </source>
</evidence>
<dbReference type="Pfam" id="PF00487">
    <property type="entry name" value="FA_desaturase"/>
    <property type="match status" value="1"/>
</dbReference>
<dbReference type="InterPro" id="IPR005804">
    <property type="entry name" value="FA_desaturase_dom"/>
</dbReference>
<evidence type="ECO:0000256" key="1">
    <source>
        <dbReference type="SAM" id="Phobius"/>
    </source>
</evidence>
<keyword evidence="1" id="KW-0472">Membrane</keyword>
<dbReference type="EMBL" id="BMJC01000003">
    <property type="protein sequence ID" value="GGB06062.1"/>
    <property type="molecule type" value="Genomic_DNA"/>
</dbReference>
<keyword evidence="1" id="KW-0812">Transmembrane</keyword>
<reference evidence="3" key="1">
    <citation type="journal article" date="2014" name="Int. J. Syst. Evol. Microbiol.">
        <title>Complete genome sequence of Corynebacterium casei LMG S-19264T (=DSM 44701T), isolated from a smear-ripened cheese.</title>
        <authorList>
            <consortium name="US DOE Joint Genome Institute (JGI-PGF)"/>
            <person name="Walter F."/>
            <person name="Albersmeier A."/>
            <person name="Kalinowski J."/>
            <person name="Ruckert C."/>
        </authorList>
    </citation>
    <scope>NUCLEOTIDE SEQUENCE</scope>
    <source>
        <strain evidence="3">CGMCC 1.15448</strain>
    </source>
</reference>
<dbReference type="AlphaFoldDB" id="A0A8J2UED7"/>
<evidence type="ECO:0000313" key="4">
    <source>
        <dbReference type="Proteomes" id="UP000607559"/>
    </source>
</evidence>
<reference evidence="3" key="2">
    <citation type="submission" date="2020-09" db="EMBL/GenBank/DDBJ databases">
        <authorList>
            <person name="Sun Q."/>
            <person name="Zhou Y."/>
        </authorList>
    </citation>
    <scope>NUCLEOTIDE SEQUENCE</scope>
    <source>
        <strain evidence="3">CGMCC 1.15448</strain>
    </source>
</reference>
<feature type="transmembrane region" description="Helical" evidence="1">
    <location>
        <begin position="35"/>
        <end position="60"/>
    </location>
</feature>
<dbReference type="Proteomes" id="UP000607559">
    <property type="component" value="Unassembled WGS sequence"/>
</dbReference>
<feature type="transmembrane region" description="Helical" evidence="1">
    <location>
        <begin position="155"/>
        <end position="173"/>
    </location>
</feature>
<feature type="transmembrane region" description="Helical" evidence="1">
    <location>
        <begin position="80"/>
        <end position="99"/>
    </location>
</feature>
<organism evidence="3 4">
    <name type="scientific">Puia dinghuensis</name>
    <dbReference type="NCBI Taxonomy" id="1792502"/>
    <lineage>
        <taxon>Bacteria</taxon>
        <taxon>Pseudomonadati</taxon>
        <taxon>Bacteroidota</taxon>
        <taxon>Chitinophagia</taxon>
        <taxon>Chitinophagales</taxon>
        <taxon>Chitinophagaceae</taxon>
        <taxon>Puia</taxon>
    </lineage>
</organism>
<accession>A0A8J2UED7</accession>
<protein>
    <recommendedName>
        <fullName evidence="2">Fatty acid desaturase domain-containing protein</fullName>
    </recommendedName>
</protein>
<keyword evidence="4" id="KW-1185">Reference proteome</keyword>
<evidence type="ECO:0000259" key="2">
    <source>
        <dbReference type="Pfam" id="PF00487"/>
    </source>
</evidence>
<comment type="caution">
    <text evidence="3">The sequence shown here is derived from an EMBL/GenBank/DDBJ whole genome shotgun (WGS) entry which is preliminary data.</text>
</comment>
<gene>
    <name evidence="3" type="ORF">GCM10011511_31840</name>
</gene>